<dbReference type="PANTHER" id="PTHR35552:SF1">
    <property type="entry name" value="MEDIATOR OF RNA POLYMERASE II TRANSCRIPTION SUBUNIT 8"/>
    <property type="match status" value="1"/>
</dbReference>
<evidence type="ECO:0000313" key="3">
    <source>
        <dbReference type="Proteomes" id="UP001172457"/>
    </source>
</evidence>
<feature type="region of interest" description="Disordered" evidence="1">
    <location>
        <begin position="239"/>
        <end position="272"/>
    </location>
</feature>
<comment type="caution">
    <text evidence="2">The sequence shown here is derived from an EMBL/GenBank/DDBJ whole genome shotgun (WGS) entry which is preliminary data.</text>
</comment>
<dbReference type="GO" id="GO:0016592">
    <property type="term" value="C:mediator complex"/>
    <property type="evidence" value="ECO:0007669"/>
    <property type="project" value="InterPro"/>
</dbReference>
<feature type="non-terminal residue" evidence="2">
    <location>
        <position position="299"/>
    </location>
</feature>
<sequence>MVFYFRASGAQLVGRAAASPSGASSFDNTTASPLPYANSPRSATNMMNTPSPQQQQTQQQHQQQQQQQQRQRLMQLPQHQQQLLAQQLRQSPMTGLGQNQLSQLHDLQGQAQQKYQLHGQNQMQFSQSLGGQQFQGRQLASGAIQHGIAQSQLNQGNQLTRHLNQMSNTANTALFNAAQATPNNQMVNFEHVSYDALTTLLPRMPQFGLSGANRTLGSQSLNDQVFNMGAANPTTMLPMQQQQQQQQQQLGSQGGFGNMQQNSQNLQPGMVPMQQNHNKTLITFNNIDKTNSDDPKTNF</sequence>
<proteinExistence type="predicted"/>
<dbReference type="PANTHER" id="PTHR35552">
    <property type="entry name" value="MEDIATOR OF RNA POLYMERASE II TRANSCRIPTION SUBUNIT 8"/>
    <property type="match status" value="1"/>
</dbReference>
<feature type="compositionally biased region" description="Low complexity" evidence="1">
    <location>
        <begin position="53"/>
        <end position="82"/>
    </location>
</feature>
<protein>
    <submittedName>
        <fullName evidence="2">Uncharacterized protein</fullName>
    </submittedName>
</protein>
<accession>A0AA38SSL9</accession>
<feature type="compositionally biased region" description="Polar residues" evidence="1">
    <location>
        <begin position="39"/>
        <end position="52"/>
    </location>
</feature>
<feature type="compositionally biased region" description="Polar residues" evidence="1">
    <location>
        <begin position="258"/>
        <end position="272"/>
    </location>
</feature>
<organism evidence="2 3">
    <name type="scientific">Centaurea solstitialis</name>
    <name type="common">yellow star-thistle</name>
    <dbReference type="NCBI Taxonomy" id="347529"/>
    <lineage>
        <taxon>Eukaryota</taxon>
        <taxon>Viridiplantae</taxon>
        <taxon>Streptophyta</taxon>
        <taxon>Embryophyta</taxon>
        <taxon>Tracheophyta</taxon>
        <taxon>Spermatophyta</taxon>
        <taxon>Magnoliopsida</taxon>
        <taxon>eudicotyledons</taxon>
        <taxon>Gunneridae</taxon>
        <taxon>Pentapetalae</taxon>
        <taxon>asterids</taxon>
        <taxon>campanulids</taxon>
        <taxon>Asterales</taxon>
        <taxon>Asteraceae</taxon>
        <taxon>Carduoideae</taxon>
        <taxon>Cardueae</taxon>
        <taxon>Centaureinae</taxon>
        <taxon>Centaurea</taxon>
    </lineage>
</organism>
<reference evidence="2" key="1">
    <citation type="submission" date="2023-03" db="EMBL/GenBank/DDBJ databases">
        <title>Chromosome-scale reference genome and RAD-based genetic map of yellow starthistle (Centaurea solstitialis) reveal putative structural variation and QTLs associated with invader traits.</title>
        <authorList>
            <person name="Reatini B."/>
            <person name="Cang F.A."/>
            <person name="Jiang Q."/>
            <person name="Mckibben M.T.W."/>
            <person name="Barker M.S."/>
            <person name="Rieseberg L.H."/>
            <person name="Dlugosch K.M."/>
        </authorList>
    </citation>
    <scope>NUCLEOTIDE SEQUENCE</scope>
    <source>
        <strain evidence="2">CAN-66</strain>
        <tissue evidence="2">Leaf</tissue>
    </source>
</reference>
<evidence type="ECO:0000256" key="1">
    <source>
        <dbReference type="SAM" id="MobiDB-lite"/>
    </source>
</evidence>
<gene>
    <name evidence="2" type="ORF">OSB04_030296</name>
</gene>
<name>A0AA38SSL9_9ASTR</name>
<dbReference type="AlphaFoldDB" id="A0AA38SSL9"/>
<dbReference type="Proteomes" id="UP001172457">
    <property type="component" value="Chromosome 8"/>
</dbReference>
<dbReference type="EMBL" id="JARYMX010000008">
    <property type="protein sequence ID" value="KAJ9537563.1"/>
    <property type="molecule type" value="Genomic_DNA"/>
</dbReference>
<evidence type="ECO:0000313" key="2">
    <source>
        <dbReference type="EMBL" id="KAJ9537563.1"/>
    </source>
</evidence>
<feature type="compositionally biased region" description="Low complexity" evidence="1">
    <location>
        <begin position="240"/>
        <end position="249"/>
    </location>
</feature>
<feature type="region of interest" description="Disordered" evidence="1">
    <location>
        <begin position="16"/>
        <end position="82"/>
    </location>
</feature>
<feature type="compositionally biased region" description="Low complexity" evidence="1">
    <location>
        <begin position="16"/>
        <end position="25"/>
    </location>
</feature>
<keyword evidence="3" id="KW-1185">Reference proteome</keyword>
<dbReference type="InterPro" id="IPR038795">
    <property type="entry name" value="MED8_plant"/>
</dbReference>